<dbReference type="SMART" id="SM00726">
    <property type="entry name" value="UIM"/>
    <property type="match status" value="2"/>
</dbReference>
<keyword evidence="1" id="KW-0479">Metal-binding</keyword>
<name>A0A3S3P2E0_9ACAR</name>
<protein>
    <submittedName>
        <fullName evidence="7">AN1-type zinc finger protein 2A-like protein</fullName>
    </submittedName>
</protein>
<feature type="domain" description="AN1-type" evidence="6">
    <location>
        <begin position="95"/>
        <end position="143"/>
    </location>
</feature>
<dbReference type="Gene3D" id="4.10.1110.10">
    <property type="entry name" value="AN1-like Zinc finger"/>
    <property type="match status" value="2"/>
</dbReference>
<dbReference type="GO" id="GO:0008270">
    <property type="term" value="F:zinc ion binding"/>
    <property type="evidence" value="ECO:0007669"/>
    <property type="project" value="UniProtKB-KW"/>
</dbReference>
<evidence type="ECO:0000259" key="6">
    <source>
        <dbReference type="PROSITE" id="PS51039"/>
    </source>
</evidence>
<proteinExistence type="predicted"/>
<dbReference type="SMART" id="SM00154">
    <property type="entry name" value="ZnF_AN1"/>
    <property type="match status" value="2"/>
</dbReference>
<gene>
    <name evidence="7" type="ORF">B4U79_14889</name>
</gene>
<accession>A0A3S3P2E0</accession>
<comment type="caution">
    <text evidence="7">The sequence shown here is derived from an EMBL/GenBank/DDBJ whole genome shotgun (WGS) entry which is preliminary data.</text>
</comment>
<dbReference type="EMBL" id="NCKU01002062">
    <property type="protein sequence ID" value="RWS10541.1"/>
    <property type="molecule type" value="Genomic_DNA"/>
</dbReference>
<sequence>MEFPNLGEQCSVSSCKQLDFLPFKCDACRNVFCKQHFLYAAHSCKEAALKDNLVPVCPLCNEPVPCRKGETADVAVSQHIDEDCKDERATGKRNTVYSNKCSLRHCKNKELIPLVCKFCERNFCLKHRHPTDHKCDKEQVGQPTAQSLPSKNAAAAALERISKLNAVSNSNQSHKPSHTENQAFTVQGNLSEEEALQKALEMSLADAGRTNISIPLQNTSILQEEEDRLLAAAISESEREYNKNKNKCYLS</sequence>
<dbReference type="PANTHER" id="PTHR14677">
    <property type="entry name" value="ARSENITE INDUCUBLE RNA ASSOCIATED PROTEIN AIP-1-RELATED"/>
    <property type="match status" value="1"/>
</dbReference>
<evidence type="ECO:0000256" key="4">
    <source>
        <dbReference type="ARBA" id="ARBA00022833"/>
    </source>
</evidence>
<dbReference type="PROSITE" id="PS51039">
    <property type="entry name" value="ZF_AN1"/>
    <property type="match status" value="2"/>
</dbReference>
<dbReference type="InterPro" id="IPR057357">
    <property type="entry name" value="Znf-C2H2_ZFAND2A/B"/>
</dbReference>
<keyword evidence="2" id="KW-0677">Repeat</keyword>
<keyword evidence="8" id="KW-1185">Reference proteome</keyword>
<dbReference type="Pfam" id="PF25403">
    <property type="entry name" value="zf-C2H2_ZFAND2"/>
    <property type="match status" value="1"/>
</dbReference>
<evidence type="ECO:0000256" key="2">
    <source>
        <dbReference type="ARBA" id="ARBA00022737"/>
    </source>
</evidence>
<dbReference type="GO" id="GO:0005783">
    <property type="term" value="C:endoplasmic reticulum"/>
    <property type="evidence" value="ECO:0007669"/>
    <property type="project" value="TreeGrafter"/>
</dbReference>
<dbReference type="AlphaFoldDB" id="A0A3S3P2E0"/>
<evidence type="ECO:0000256" key="1">
    <source>
        <dbReference type="ARBA" id="ARBA00022723"/>
    </source>
</evidence>
<evidence type="ECO:0000256" key="3">
    <source>
        <dbReference type="ARBA" id="ARBA00022771"/>
    </source>
</evidence>
<evidence type="ECO:0000313" key="8">
    <source>
        <dbReference type="Proteomes" id="UP000285301"/>
    </source>
</evidence>
<dbReference type="InterPro" id="IPR000058">
    <property type="entry name" value="Znf_AN1"/>
</dbReference>
<dbReference type="InterPro" id="IPR035896">
    <property type="entry name" value="AN1-like_Znf"/>
</dbReference>
<keyword evidence="4" id="KW-0862">Zinc</keyword>
<dbReference type="SUPFAM" id="SSF118310">
    <property type="entry name" value="AN1-like Zinc finger"/>
    <property type="match status" value="2"/>
</dbReference>
<dbReference type="STRING" id="1965070.A0A3S3P2E0"/>
<dbReference type="GO" id="GO:0043161">
    <property type="term" value="P:proteasome-mediated ubiquitin-dependent protein catabolic process"/>
    <property type="evidence" value="ECO:0007669"/>
    <property type="project" value="TreeGrafter"/>
</dbReference>
<dbReference type="GO" id="GO:0045047">
    <property type="term" value="P:protein targeting to ER"/>
    <property type="evidence" value="ECO:0007669"/>
    <property type="project" value="TreeGrafter"/>
</dbReference>
<dbReference type="InterPro" id="IPR003903">
    <property type="entry name" value="UIM_dom"/>
</dbReference>
<organism evidence="7 8">
    <name type="scientific">Dinothrombium tinctorium</name>
    <dbReference type="NCBI Taxonomy" id="1965070"/>
    <lineage>
        <taxon>Eukaryota</taxon>
        <taxon>Metazoa</taxon>
        <taxon>Ecdysozoa</taxon>
        <taxon>Arthropoda</taxon>
        <taxon>Chelicerata</taxon>
        <taxon>Arachnida</taxon>
        <taxon>Acari</taxon>
        <taxon>Acariformes</taxon>
        <taxon>Trombidiformes</taxon>
        <taxon>Prostigmata</taxon>
        <taxon>Anystina</taxon>
        <taxon>Parasitengona</taxon>
        <taxon>Trombidioidea</taxon>
        <taxon>Trombidiidae</taxon>
        <taxon>Dinothrombium</taxon>
    </lineage>
</organism>
<dbReference type="PANTHER" id="PTHR14677:SF20">
    <property type="entry name" value="ZINC FINGER AN1-TYPE CONTAINING 2A-RELATED"/>
    <property type="match status" value="1"/>
</dbReference>
<dbReference type="Pfam" id="PF01428">
    <property type="entry name" value="zf-AN1"/>
    <property type="match status" value="2"/>
</dbReference>
<dbReference type="OrthoDB" id="431929at2759"/>
<dbReference type="PROSITE" id="PS50330">
    <property type="entry name" value="UIM"/>
    <property type="match status" value="1"/>
</dbReference>
<evidence type="ECO:0000313" key="7">
    <source>
        <dbReference type="EMBL" id="RWS10541.1"/>
    </source>
</evidence>
<keyword evidence="3 5" id="KW-0863">Zinc-finger</keyword>
<feature type="domain" description="AN1-type" evidence="6">
    <location>
        <begin position="4"/>
        <end position="52"/>
    </location>
</feature>
<evidence type="ECO:0000256" key="5">
    <source>
        <dbReference type="PROSITE-ProRule" id="PRU00449"/>
    </source>
</evidence>
<reference evidence="7 8" key="1">
    <citation type="journal article" date="2018" name="Gigascience">
        <title>Genomes of trombidid mites reveal novel predicted allergens and laterally-transferred genes associated with secondary metabolism.</title>
        <authorList>
            <person name="Dong X."/>
            <person name="Chaisiri K."/>
            <person name="Xia D."/>
            <person name="Armstrong S.D."/>
            <person name="Fang Y."/>
            <person name="Donnelly M.J."/>
            <person name="Kadowaki T."/>
            <person name="McGarry J.W."/>
            <person name="Darby A.C."/>
            <person name="Makepeace B.L."/>
        </authorList>
    </citation>
    <scope>NUCLEOTIDE SEQUENCE [LARGE SCALE GENOMIC DNA]</scope>
    <source>
        <strain evidence="7">UoL-WK</strain>
    </source>
</reference>
<dbReference type="Proteomes" id="UP000285301">
    <property type="component" value="Unassembled WGS sequence"/>
</dbReference>